<dbReference type="Pfam" id="PF13646">
    <property type="entry name" value="HEAT_2"/>
    <property type="match status" value="1"/>
</dbReference>
<comment type="function">
    <text evidence="5">Component of the 26S proteasome, a multiprotein complex involved in the ATP-dependent degradation of ubiquitinated proteins. This complex plays a key role in the maintenance of protein homeostasis by removing misfolded or damaged proteins, which could impair cellular functions, and by removing proteins whose functions are no longer required. Therefore, the proteasome participates in numerous cellular processes, including cell cycle progression, apoptosis, or DNA damage repair.</text>
</comment>
<evidence type="ECO:0000259" key="8">
    <source>
        <dbReference type="Pfam" id="PF21505"/>
    </source>
</evidence>
<dbReference type="InterPro" id="IPR016024">
    <property type="entry name" value="ARM-type_fold"/>
</dbReference>
<dbReference type="Pfam" id="PF21505">
    <property type="entry name" value="RPN2_N"/>
    <property type="match status" value="1"/>
</dbReference>
<gene>
    <name evidence="9" type="ORF">HUG17_7167</name>
</gene>
<feature type="region of interest" description="Disordered" evidence="6">
    <location>
        <begin position="1010"/>
        <end position="1040"/>
    </location>
</feature>
<dbReference type="FunFam" id="1.25.10.10:FF:000017">
    <property type="entry name" value="26S proteasome non-ATPase regulatory subunit 1"/>
    <property type="match status" value="1"/>
</dbReference>
<comment type="caution">
    <text evidence="9">The sequence shown here is derived from an EMBL/GenBank/DDBJ whole genome shotgun (WGS) entry which is preliminary data.</text>
</comment>
<feature type="region of interest" description="Disordered" evidence="6">
    <location>
        <begin position="905"/>
        <end position="974"/>
    </location>
</feature>
<reference evidence="9" key="2">
    <citation type="journal article" date="2021" name="World Allergy Organ. J.">
        <title>Chromosome-level assembly of Dermatophagoides farinae genome and transcriptome reveals two novel allergens Der f 37 and Der f 39.</title>
        <authorList>
            <person name="Chen J."/>
            <person name="Cai Z."/>
            <person name="Fan D."/>
            <person name="Hu J."/>
            <person name="Hou Y."/>
            <person name="He Y."/>
            <person name="Zhang Z."/>
            <person name="Zhao Z."/>
            <person name="Gao P."/>
            <person name="Hu W."/>
            <person name="Sun J."/>
            <person name="Li J."/>
            <person name="Ji K."/>
        </authorList>
    </citation>
    <scope>NUCLEOTIDE SEQUENCE</scope>
    <source>
        <strain evidence="9">JKM2019</strain>
    </source>
</reference>
<comment type="subunit">
    <text evidence="5">Component of the 19S proteasome regulatory particle complex. The 26S proteasome consists of a 20S core particle (CP) and two 19S regulatory subunits (RP).</text>
</comment>
<accession>A0A9D4NRE3</accession>
<dbReference type="GO" id="GO:0034515">
    <property type="term" value="C:proteasome storage granule"/>
    <property type="evidence" value="ECO:0007669"/>
    <property type="project" value="TreeGrafter"/>
</dbReference>
<feature type="compositionally biased region" description="Basic and acidic residues" evidence="6">
    <location>
        <begin position="338"/>
        <end position="349"/>
    </location>
</feature>
<feature type="compositionally biased region" description="Acidic residues" evidence="6">
    <location>
        <begin position="1027"/>
        <end position="1040"/>
    </location>
</feature>
<proteinExistence type="inferred from homology"/>
<feature type="domain" description="26S proteasome non-ATPase regulatory subunit 1/RPN2 N-terminal" evidence="8">
    <location>
        <begin position="47"/>
        <end position="318"/>
    </location>
</feature>
<dbReference type="SUPFAM" id="SSF48371">
    <property type="entry name" value="ARM repeat"/>
    <property type="match status" value="1"/>
</dbReference>
<dbReference type="GO" id="GO:0042176">
    <property type="term" value="P:regulation of protein catabolic process"/>
    <property type="evidence" value="ECO:0007669"/>
    <property type="project" value="UniProtKB-UniRule"/>
</dbReference>
<dbReference type="GO" id="GO:0005634">
    <property type="term" value="C:nucleus"/>
    <property type="evidence" value="ECO:0007669"/>
    <property type="project" value="TreeGrafter"/>
</dbReference>
<sequence length="1040" mass="115987">MARLIDEILNENFQSVEIAVRYDRVEIVKCLEIEQSKRFMHQKLHLTSASGIISLLDDSLCEMKIFALDKLNGVVDEFWPEISDVIGKIEVLYEDENFSHRKLAALVASKVYYHLGSFEDSLTYALGAGELFNVNANSEYVDTIISKCIDHYTKLRVANAMISASNSKDSMQSIDPRLEDIVNRMFQRCFDDHQYKQAIGIALETRRMDMFEKAILLSNDLTGMLAYAFKITMSLIDNLHFRNEVLKILNQLYKNLNVPDYISMTQCLIFLDDDKSLAELLDKLTRNDDSVLLAYQISFDLYESATQQFLSRIMESLRLIAPISSLLVKPSPPPGQSNEEKKEEEKMETDQPATTTAQTKEVAESSKQSEPKKEDLSEEDRKRQDRIEKLAKILSGDVSIELDLQFLIRNNHTDLLILKNTKDAVRNSVCHNATVIANGFMHCGTTSDQFLRDNLDWLSRAVNWAKFSATASLGVIHKRHEKEALHLMASYLPRDNGPGSGYTEGGGLMALGLIHANHGGPIIDYLLNQLKGATNEAVKHGGCLGLGLAAMGTHRNDVYEQLKYNLYQDDAVTGEAAGIAMGLVMLGSKSQIAIQDMVSYAQETQHEKILRGLAIGISLIMFSLLEEADSLIETLCDDKDPLLRRSGMHTIAMAYCGTGNNKAIEKLLHVAVSDVNNDVRRAAVEALGFLLFRTPEQCPSVVSLLSESYNPHVRYGSAMALGISCAGSGNKDALSLLEPMTNDPVNFVRQGALIGTSLILIQQTEALCPKVKDYRAMYSKVISDKHDDVMAKFGAILAQGIIDAGGRNVTVSLQSRTGHTNLPAVVGMLVFTQFWYWFPLAHFISMAFSPTALIGLNGDLKMPKIQYRSNAKPSAYGYPPPLEEKKEKEREKILTAVLSITAKAKKKEAEKKKEEKMDVDEPAKEDEKKDEDKKGKSDDGKKPSEEKKSESSEKSKPEPEATNEILSNPARVMPSQLRVIQMVDKSRYEPIKDISIGGIILMKDMKTSEPEELVEPVQAGGPKIEEEKEPDPPEPFEYVE</sequence>
<feature type="region of interest" description="Disordered" evidence="6">
    <location>
        <begin position="328"/>
        <end position="382"/>
    </location>
</feature>
<evidence type="ECO:0000256" key="3">
    <source>
        <dbReference type="ARBA" id="ARBA00022737"/>
    </source>
</evidence>
<dbReference type="PANTHER" id="PTHR10943">
    <property type="entry name" value="26S PROTEASOME NON-ATPASE REGULATORY SUBUNIT"/>
    <property type="match status" value="1"/>
</dbReference>
<feature type="domain" description="26S proteasome regulatory subunit RPN2 C-terminal" evidence="7">
    <location>
        <begin position="851"/>
        <end position="1014"/>
    </location>
</feature>
<evidence type="ECO:0000256" key="2">
    <source>
        <dbReference type="ARBA" id="ARBA00014929"/>
    </source>
</evidence>
<dbReference type="EMBL" id="SDOV01000009">
    <property type="protein sequence ID" value="KAH7636961.1"/>
    <property type="molecule type" value="Genomic_DNA"/>
</dbReference>
<organism evidence="9">
    <name type="scientific">Dermatophagoides farinae</name>
    <name type="common">American house dust mite</name>
    <dbReference type="NCBI Taxonomy" id="6954"/>
    <lineage>
        <taxon>Eukaryota</taxon>
        <taxon>Metazoa</taxon>
        <taxon>Ecdysozoa</taxon>
        <taxon>Arthropoda</taxon>
        <taxon>Chelicerata</taxon>
        <taxon>Arachnida</taxon>
        <taxon>Acari</taxon>
        <taxon>Acariformes</taxon>
        <taxon>Sarcoptiformes</taxon>
        <taxon>Astigmata</taxon>
        <taxon>Psoroptidia</taxon>
        <taxon>Analgoidea</taxon>
        <taxon>Pyroglyphidae</taxon>
        <taxon>Dermatophagoidinae</taxon>
        <taxon>Dermatophagoides</taxon>
    </lineage>
</organism>
<evidence type="ECO:0000259" key="7">
    <source>
        <dbReference type="Pfam" id="PF18004"/>
    </source>
</evidence>
<keyword evidence="4 5" id="KW-0647">Proteasome</keyword>
<dbReference type="GO" id="GO:0043161">
    <property type="term" value="P:proteasome-mediated ubiquitin-dependent protein catabolic process"/>
    <property type="evidence" value="ECO:0007669"/>
    <property type="project" value="TreeGrafter"/>
</dbReference>
<dbReference type="InterPro" id="IPR016642">
    <property type="entry name" value="26S_Psome_Rpn2"/>
</dbReference>
<dbReference type="PIRSF" id="PIRSF015947">
    <property type="entry name" value="26S_Psome_Rpn2"/>
    <property type="match status" value="1"/>
</dbReference>
<dbReference type="Pfam" id="PF01851">
    <property type="entry name" value="PC_rep"/>
    <property type="match status" value="3"/>
</dbReference>
<dbReference type="InterPro" id="IPR011989">
    <property type="entry name" value="ARM-like"/>
</dbReference>
<dbReference type="Proteomes" id="UP000828236">
    <property type="component" value="Unassembled WGS sequence"/>
</dbReference>
<dbReference type="Pfam" id="PF18004">
    <property type="entry name" value="RPN2_C"/>
    <property type="match status" value="1"/>
</dbReference>
<name>A0A9D4NRE3_DERFA</name>
<feature type="compositionally biased region" description="Basic and acidic residues" evidence="6">
    <location>
        <begin position="361"/>
        <end position="382"/>
    </location>
</feature>
<comment type="similarity">
    <text evidence="1 5">Belongs to the proteasome subunit S1 family.</text>
</comment>
<feature type="compositionally biased region" description="Basic and acidic residues" evidence="6">
    <location>
        <begin position="907"/>
        <end position="959"/>
    </location>
</feature>
<protein>
    <recommendedName>
        <fullName evidence="2 5">26S proteasome non-ATPase regulatory subunit 1</fullName>
    </recommendedName>
</protein>
<dbReference type="Gene3D" id="1.25.10.10">
    <property type="entry name" value="Leucine-rich Repeat Variant"/>
    <property type="match status" value="1"/>
</dbReference>
<dbReference type="GO" id="GO:0008540">
    <property type="term" value="C:proteasome regulatory particle, base subcomplex"/>
    <property type="evidence" value="ECO:0007669"/>
    <property type="project" value="UniProtKB-UniRule"/>
</dbReference>
<reference evidence="9" key="1">
    <citation type="submission" date="2020-06" db="EMBL/GenBank/DDBJ databases">
        <authorList>
            <person name="Ji K."/>
            <person name="Li J."/>
        </authorList>
    </citation>
    <scope>NUCLEOTIDE SEQUENCE</scope>
    <source>
        <strain evidence="9">JKM2019</strain>
        <tissue evidence="9">Whole body</tissue>
    </source>
</reference>
<dbReference type="AlphaFoldDB" id="A0A9D4NRE3"/>
<evidence type="ECO:0000256" key="4">
    <source>
        <dbReference type="ARBA" id="ARBA00022942"/>
    </source>
</evidence>
<evidence type="ECO:0000256" key="1">
    <source>
        <dbReference type="ARBA" id="ARBA00006308"/>
    </source>
</evidence>
<dbReference type="InterPro" id="IPR048570">
    <property type="entry name" value="PSMD1_RPN2_N"/>
</dbReference>
<evidence type="ECO:0000313" key="9">
    <source>
        <dbReference type="EMBL" id="KAH7636961.1"/>
    </source>
</evidence>
<evidence type="ECO:0000256" key="6">
    <source>
        <dbReference type="SAM" id="MobiDB-lite"/>
    </source>
</evidence>
<dbReference type="InterPro" id="IPR040623">
    <property type="entry name" value="RPN2_C"/>
</dbReference>
<dbReference type="GO" id="GO:0030234">
    <property type="term" value="F:enzyme regulator activity"/>
    <property type="evidence" value="ECO:0007669"/>
    <property type="project" value="UniProtKB-UniRule"/>
</dbReference>
<dbReference type="PANTHER" id="PTHR10943:SF2">
    <property type="entry name" value="26S PROTEASOME NON-ATPASE REGULATORY SUBUNIT 1"/>
    <property type="match status" value="1"/>
</dbReference>
<dbReference type="InterPro" id="IPR002015">
    <property type="entry name" value="Proteasome/cyclosome_rpt"/>
</dbReference>
<keyword evidence="3" id="KW-0677">Repeat</keyword>
<evidence type="ECO:0000256" key="5">
    <source>
        <dbReference type="PIRNR" id="PIRNR015947"/>
    </source>
</evidence>